<sequence length="448" mass="52482">MIWLFFFCFELIVFYLAFVFGYFWAKGKSVFILYVVIYVCVGNGCFMKREDIFDGLVSMFLVVFSLILVWAAVYGIFGLVRFFYFGFFVLVFGLVFGGMIGYLKPDLLDFRLFGIGFLFFGVVGGIFEFLFFMDLTFVSLGVASIGGIGFGLLGPGSKKIRLSVIYEEPDMFSFSGDKILERFLGEKLRSGNEVIVDKDNRYQVISDGSIKVDGDTEIEFMCSNRTLNGFKKTKISKKEIKFRFERAVPLNKKVRKNFMSRVLLVEDSFYVIKELPPEEKLNHYYLVNSNDKLNDLRRIIEKNDKKIMQHNGYNYFINQIDDLYFSDPPHKKKKKDIKSLDSKELIELALKENYRPNIKTHKEKIKKQTKDTWIQRKLNNCIILKKETIDDLTHKYYLLDQESNIYYIKISEIEKIKTKTDKMNLTEFYRKRSKDIPEPAIGEQITKK</sequence>
<keyword evidence="3" id="KW-1185">Reference proteome</keyword>
<dbReference type="InParanoid" id="A0A1Q6DWJ7"/>
<dbReference type="EMBL" id="MSDW01000001">
    <property type="protein sequence ID" value="OKY78682.1"/>
    <property type="molecule type" value="Genomic_DNA"/>
</dbReference>
<keyword evidence="1" id="KW-0472">Membrane</keyword>
<feature type="transmembrane region" description="Helical" evidence="1">
    <location>
        <begin position="31"/>
        <end position="47"/>
    </location>
</feature>
<comment type="caution">
    <text evidence="2">The sequence shown here is derived from an EMBL/GenBank/DDBJ whole genome shotgun (WGS) entry which is preliminary data.</text>
</comment>
<feature type="transmembrane region" description="Helical" evidence="1">
    <location>
        <begin position="110"/>
        <end position="131"/>
    </location>
</feature>
<evidence type="ECO:0000256" key="1">
    <source>
        <dbReference type="SAM" id="Phobius"/>
    </source>
</evidence>
<keyword evidence="1" id="KW-0812">Transmembrane</keyword>
<evidence type="ECO:0000313" key="3">
    <source>
        <dbReference type="Proteomes" id="UP000185744"/>
    </source>
</evidence>
<evidence type="ECO:0000313" key="2">
    <source>
        <dbReference type="EMBL" id="OKY78682.1"/>
    </source>
</evidence>
<name>A0A1Q6DWJ7_METT1</name>
<keyword evidence="1" id="KW-1133">Transmembrane helix</keyword>
<organism evidence="2 3">
    <name type="scientific">Methanohalarchaeum thermophilum</name>
    <dbReference type="NCBI Taxonomy" id="1903181"/>
    <lineage>
        <taxon>Archaea</taxon>
        <taxon>Methanobacteriati</taxon>
        <taxon>Methanobacteriota</taxon>
        <taxon>Methanonatronarchaeia</taxon>
        <taxon>Methanonatronarchaeales</taxon>
        <taxon>Methanonatronarchaeaceae</taxon>
        <taxon>Candidatus Methanohalarchaeum</taxon>
    </lineage>
</organism>
<feature type="transmembrane region" description="Helical" evidence="1">
    <location>
        <begin position="7"/>
        <end position="25"/>
    </location>
</feature>
<feature type="transmembrane region" description="Helical" evidence="1">
    <location>
        <begin position="137"/>
        <end position="154"/>
    </location>
</feature>
<reference evidence="2" key="1">
    <citation type="submission" date="2016-12" db="EMBL/GenBank/DDBJ databases">
        <title>Discovery of methanogenic haloarchaea.</title>
        <authorList>
            <person name="Sorokin D.Y."/>
            <person name="Makarova K.S."/>
            <person name="Abbas B."/>
            <person name="Ferrer M."/>
            <person name="Golyshin P.N."/>
        </authorList>
    </citation>
    <scope>NUCLEOTIDE SEQUENCE [LARGE SCALE GENOMIC DNA]</scope>
    <source>
        <strain evidence="2">HMET1</strain>
    </source>
</reference>
<gene>
    <name evidence="2" type="ORF">BTN85_1179</name>
</gene>
<protein>
    <submittedName>
        <fullName evidence="2">Uncharacterized protein</fullName>
    </submittedName>
</protein>
<dbReference type="AlphaFoldDB" id="A0A1Q6DWJ7"/>
<accession>A0A1Q6DWJ7</accession>
<proteinExistence type="predicted"/>
<dbReference type="Proteomes" id="UP000185744">
    <property type="component" value="Unassembled WGS sequence"/>
</dbReference>
<feature type="transmembrane region" description="Helical" evidence="1">
    <location>
        <begin position="83"/>
        <end position="103"/>
    </location>
</feature>
<feature type="transmembrane region" description="Helical" evidence="1">
    <location>
        <begin position="59"/>
        <end position="77"/>
    </location>
</feature>